<dbReference type="Gene3D" id="3.75.10.10">
    <property type="entry name" value="L-arginine/glycine Amidinotransferase, Chain A"/>
    <property type="match status" value="1"/>
</dbReference>
<dbReference type="PANTHER" id="PTHR43224">
    <property type="entry name" value="AMIDINOTRANSFERASE"/>
    <property type="match status" value="1"/>
</dbReference>
<sequence>MNTAQAPHAVVMVRPHRFQPNPQTRADNRFQPSVPPSATLALQARLEFDAAVDRLREAGVAVHVFDEPSAPEAPPTPDAVFPNNWFSTHADGRVVLYPMAAPNRRLERRADILAFLGRHYQLRQLLDLSPLERQGLHLEGTGALVLDHVQRLAYMGRSGRAHEAALQRFCALMRYRPHAFDTADAQGVPVYHSNVLMHVGTAYAAAGLALLPKDAERRRLRARLQSGGRQLIELGAEQVRAFAGNALELATPRGPLLALSATALDALDARQKKVFAGLGLRLLPLAVPTLEQAGGSVRCMLAGVHLPARPARSLAAWPQAQDAQ</sequence>
<dbReference type="Proteomes" id="UP001462640">
    <property type="component" value="Unassembled WGS sequence"/>
</dbReference>
<protein>
    <submittedName>
        <fullName evidence="1">Arginine deiminase-related protein</fullName>
    </submittedName>
</protein>
<dbReference type="InterPro" id="IPR014541">
    <property type="entry name" value="Amdntrnsf_FN0238"/>
</dbReference>
<proteinExistence type="predicted"/>
<name>A0ABV0GHV5_9BURK</name>
<dbReference type="EMBL" id="JBDPZC010000008">
    <property type="protein sequence ID" value="MEO3714639.1"/>
    <property type="molecule type" value="Genomic_DNA"/>
</dbReference>
<dbReference type="RefSeq" id="WP_347611722.1">
    <property type="nucleotide sequence ID" value="NZ_JBDPZC010000008.1"/>
</dbReference>
<dbReference type="NCBIfam" id="NF046062">
    <property type="entry name" value="citrull_CtlX"/>
    <property type="match status" value="1"/>
</dbReference>
<comment type="caution">
    <text evidence="1">The sequence shown here is derived from an EMBL/GenBank/DDBJ whole genome shotgun (WGS) entry which is preliminary data.</text>
</comment>
<keyword evidence="2" id="KW-1185">Reference proteome</keyword>
<gene>
    <name evidence="1" type="ORF">ABDJ40_17860</name>
</gene>
<evidence type="ECO:0000313" key="2">
    <source>
        <dbReference type="Proteomes" id="UP001462640"/>
    </source>
</evidence>
<reference evidence="1 2" key="1">
    <citation type="submission" date="2024-05" db="EMBL/GenBank/DDBJ databases">
        <title>Roseateles sp. 2.12 16S ribosomal RNA gene Genome sequencing and assembly.</title>
        <authorList>
            <person name="Woo H."/>
        </authorList>
    </citation>
    <scope>NUCLEOTIDE SEQUENCE [LARGE SCALE GENOMIC DNA]</scope>
    <source>
        <strain evidence="1 2">2.12</strain>
    </source>
</reference>
<dbReference type="SUPFAM" id="SSF55909">
    <property type="entry name" value="Pentein"/>
    <property type="match status" value="1"/>
</dbReference>
<accession>A0ABV0GHV5</accession>
<dbReference type="PIRSF" id="PIRSF028188">
    <property type="entry name" value="Amdntrnsf_FN0238"/>
    <property type="match status" value="1"/>
</dbReference>
<organism evidence="1 2">
    <name type="scientific">Roseateles flavus</name>
    <dbReference type="NCBI Taxonomy" id="3149041"/>
    <lineage>
        <taxon>Bacteria</taxon>
        <taxon>Pseudomonadati</taxon>
        <taxon>Pseudomonadota</taxon>
        <taxon>Betaproteobacteria</taxon>
        <taxon>Burkholderiales</taxon>
        <taxon>Sphaerotilaceae</taxon>
        <taxon>Roseateles</taxon>
    </lineage>
</organism>
<dbReference type="PANTHER" id="PTHR43224:SF1">
    <property type="entry name" value="AMIDINOTRANSFERASE"/>
    <property type="match status" value="1"/>
</dbReference>
<evidence type="ECO:0000313" key="1">
    <source>
        <dbReference type="EMBL" id="MEO3714639.1"/>
    </source>
</evidence>
<dbReference type="Pfam" id="PF19420">
    <property type="entry name" value="DDAH_eukar"/>
    <property type="match status" value="1"/>
</dbReference>